<proteinExistence type="predicted"/>
<dbReference type="InterPro" id="IPR037523">
    <property type="entry name" value="VOC_core"/>
</dbReference>
<feature type="domain" description="VOC" evidence="1">
    <location>
        <begin position="5"/>
        <end position="119"/>
    </location>
</feature>
<protein>
    <recommendedName>
        <fullName evidence="1">VOC domain-containing protein</fullName>
    </recommendedName>
</protein>
<dbReference type="PROSITE" id="PS51819">
    <property type="entry name" value="VOC"/>
    <property type="match status" value="1"/>
</dbReference>
<sequence length="122" mass="13088">MAVGRLRAVAIDCAEPEELAEFWAALTGGKVAFRSPQFCAVDADGSWLSTVRVADYAPPTWPDGPAPKQLHFEVSVTDLDAAEAAALELGARKANAQPAPDRWRVFLDPAGHPFCLTTQIPD</sequence>
<accession>A0A7R7I0D2</accession>
<organism evidence="2 3">
    <name type="scientific">Actinocatenispora thailandica</name>
    <dbReference type="NCBI Taxonomy" id="227318"/>
    <lineage>
        <taxon>Bacteria</taxon>
        <taxon>Bacillati</taxon>
        <taxon>Actinomycetota</taxon>
        <taxon>Actinomycetes</taxon>
        <taxon>Micromonosporales</taxon>
        <taxon>Micromonosporaceae</taxon>
        <taxon>Actinocatenispora</taxon>
    </lineage>
</organism>
<dbReference type="KEGG" id="atl:Athai_59540"/>
<dbReference type="InterPro" id="IPR029068">
    <property type="entry name" value="Glyas_Bleomycin-R_OHBP_Dase"/>
</dbReference>
<reference evidence="2 3" key="1">
    <citation type="submission" date="2020-08" db="EMBL/GenBank/DDBJ databases">
        <title>Whole genome shotgun sequence of Actinocatenispora thailandica NBRC 105041.</title>
        <authorList>
            <person name="Komaki H."/>
            <person name="Tamura T."/>
        </authorList>
    </citation>
    <scope>NUCLEOTIDE SEQUENCE [LARGE SCALE GENOMIC DNA]</scope>
    <source>
        <strain evidence="2 3">NBRC 105041</strain>
    </source>
</reference>
<dbReference type="EMBL" id="AP023355">
    <property type="protein sequence ID" value="BCJ38451.1"/>
    <property type="molecule type" value="Genomic_DNA"/>
</dbReference>
<evidence type="ECO:0000313" key="2">
    <source>
        <dbReference type="EMBL" id="BCJ38451.1"/>
    </source>
</evidence>
<dbReference type="Gene3D" id="3.10.180.10">
    <property type="entry name" value="2,3-Dihydroxybiphenyl 1,2-Dioxygenase, domain 1"/>
    <property type="match status" value="1"/>
</dbReference>
<dbReference type="Proteomes" id="UP000611640">
    <property type="component" value="Chromosome"/>
</dbReference>
<dbReference type="PANTHER" id="PTHR35908">
    <property type="entry name" value="HYPOTHETICAL FUSION PROTEIN"/>
    <property type="match status" value="1"/>
</dbReference>
<dbReference type="AlphaFoldDB" id="A0A7R7I0D2"/>
<dbReference type="SUPFAM" id="SSF54593">
    <property type="entry name" value="Glyoxalase/Bleomycin resistance protein/Dihydroxybiphenyl dioxygenase"/>
    <property type="match status" value="1"/>
</dbReference>
<dbReference type="RefSeq" id="WP_203964480.1">
    <property type="nucleotide sequence ID" value="NZ_AP023355.1"/>
</dbReference>
<evidence type="ECO:0000313" key="3">
    <source>
        <dbReference type="Proteomes" id="UP000611640"/>
    </source>
</evidence>
<name>A0A7R7I0D2_9ACTN</name>
<evidence type="ECO:0000259" key="1">
    <source>
        <dbReference type="PROSITE" id="PS51819"/>
    </source>
</evidence>
<dbReference type="InterPro" id="IPR041581">
    <property type="entry name" value="Glyoxalase_6"/>
</dbReference>
<gene>
    <name evidence="2" type="ORF">Athai_59540</name>
</gene>
<keyword evidence="3" id="KW-1185">Reference proteome</keyword>
<dbReference type="Pfam" id="PF18029">
    <property type="entry name" value="Glyoxalase_6"/>
    <property type="match status" value="1"/>
</dbReference>
<dbReference type="PANTHER" id="PTHR35908:SF1">
    <property type="entry name" value="CONSERVED PROTEIN"/>
    <property type="match status" value="1"/>
</dbReference>